<keyword evidence="1" id="KW-1133">Transmembrane helix</keyword>
<proteinExistence type="predicted"/>
<geneLocation type="plasmid" evidence="2 3">
    <name>unnamed6</name>
</geneLocation>
<dbReference type="EMBL" id="CP081057">
    <property type="protein sequence ID" value="UWQ44027.1"/>
    <property type="molecule type" value="Genomic_DNA"/>
</dbReference>
<dbReference type="Proteomes" id="UP001058514">
    <property type="component" value="Plasmid unnamed6"/>
</dbReference>
<keyword evidence="1" id="KW-0812">Transmembrane</keyword>
<organism evidence="2 3">
    <name type="scientific">Leisingera aquaemixtae</name>
    <dbReference type="NCBI Taxonomy" id="1396826"/>
    <lineage>
        <taxon>Bacteria</taxon>
        <taxon>Pseudomonadati</taxon>
        <taxon>Pseudomonadota</taxon>
        <taxon>Alphaproteobacteria</taxon>
        <taxon>Rhodobacterales</taxon>
        <taxon>Roseobacteraceae</taxon>
        <taxon>Leisingera</taxon>
    </lineage>
</organism>
<evidence type="ECO:0000313" key="3">
    <source>
        <dbReference type="Proteomes" id="UP001058514"/>
    </source>
</evidence>
<protein>
    <submittedName>
        <fullName evidence="2">Uncharacterized protein</fullName>
    </submittedName>
</protein>
<feature type="transmembrane region" description="Helical" evidence="1">
    <location>
        <begin position="56"/>
        <end position="80"/>
    </location>
</feature>
<gene>
    <name evidence="2" type="ORF">K3718_21280</name>
</gene>
<reference evidence="2" key="1">
    <citation type="submission" date="2021-08" db="EMBL/GenBank/DDBJ databases">
        <authorList>
            <person name="Nwanade C."/>
            <person name="Wang M."/>
            <person name="Masoudi A."/>
            <person name="Yu Z."/>
            <person name="Liu J."/>
        </authorList>
    </citation>
    <scope>NUCLEOTIDE SEQUENCE</scope>
    <source>
        <strain evidence="2">S166</strain>
        <plasmid evidence="2">unnamed6</plasmid>
    </source>
</reference>
<keyword evidence="2" id="KW-0614">Plasmid</keyword>
<name>A0ABY5WR76_9RHOB</name>
<accession>A0ABY5WR76</accession>
<keyword evidence="1" id="KW-0472">Membrane</keyword>
<evidence type="ECO:0000256" key="1">
    <source>
        <dbReference type="SAM" id="Phobius"/>
    </source>
</evidence>
<sequence length="98" mass="10938">MAALRFMIWNALLLIRRPFQFVVRVFMFISLGAAVVSVVVIFTGTGNEQIDADAPIWARVAASAIMVASYFVWSGLSYLFDSVLFKLTPEGRTLTLFN</sequence>
<keyword evidence="3" id="KW-1185">Reference proteome</keyword>
<feature type="transmembrane region" description="Helical" evidence="1">
    <location>
        <begin position="21"/>
        <end position="44"/>
    </location>
</feature>
<dbReference type="RefSeq" id="WP_259966439.1">
    <property type="nucleotide sequence ID" value="NZ_CP081057.1"/>
</dbReference>
<evidence type="ECO:0000313" key="2">
    <source>
        <dbReference type="EMBL" id="UWQ44027.1"/>
    </source>
</evidence>